<accession>A0ABT2GWQ4</accession>
<protein>
    <submittedName>
        <fullName evidence="1">Uncharacterized protein</fullName>
    </submittedName>
</protein>
<organism evidence="1 2">
    <name type="scientific">Herbiconiux daphne</name>
    <dbReference type="NCBI Taxonomy" id="2970914"/>
    <lineage>
        <taxon>Bacteria</taxon>
        <taxon>Bacillati</taxon>
        <taxon>Actinomycetota</taxon>
        <taxon>Actinomycetes</taxon>
        <taxon>Micrococcales</taxon>
        <taxon>Microbacteriaceae</taxon>
        <taxon>Herbiconiux</taxon>
    </lineage>
</organism>
<name>A0ABT2GWQ4_9MICO</name>
<evidence type="ECO:0000313" key="1">
    <source>
        <dbReference type="EMBL" id="MCS5732394.1"/>
    </source>
</evidence>
<keyword evidence="2" id="KW-1185">Reference proteome</keyword>
<dbReference type="Proteomes" id="UP001165586">
    <property type="component" value="Unassembled WGS sequence"/>
</dbReference>
<dbReference type="EMBL" id="JANLCJ010000001">
    <property type="protein sequence ID" value="MCS5732394.1"/>
    <property type="molecule type" value="Genomic_DNA"/>
</dbReference>
<gene>
    <name evidence="1" type="ORF">N1032_01375</name>
</gene>
<reference evidence="1" key="1">
    <citation type="submission" date="2022-08" db="EMBL/GenBank/DDBJ databases">
        <authorList>
            <person name="Deng Y."/>
            <person name="Han X.-F."/>
            <person name="Zhang Y.-Q."/>
        </authorList>
    </citation>
    <scope>NUCLEOTIDE SEQUENCE</scope>
    <source>
        <strain evidence="1">CPCC 203386</strain>
    </source>
</reference>
<proteinExistence type="predicted"/>
<sequence>MTDDIRELDEFRREVHFALANDSGDDLGLAVVDVDGNSPVVVALGDERLAVLLRRVQAVGGFANAFVRRTDGVAVVAFLDANGAIDPASADDMTGDDRPSADATVDIFIDYLLNKPGGVLLPKSLATEESAQIVRARQEPVSV</sequence>
<dbReference type="RefSeq" id="WP_259537006.1">
    <property type="nucleotide sequence ID" value="NZ_JANLCJ010000001.1"/>
</dbReference>
<comment type="caution">
    <text evidence="1">The sequence shown here is derived from an EMBL/GenBank/DDBJ whole genome shotgun (WGS) entry which is preliminary data.</text>
</comment>
<evidence type="ECO:0000313" key="2">
    <source>
        <dbReference type="Proteomes" id="UP001165586"/>
    </source>
</evidence>